<evidence type="ECO:0000313" key="2">
    <source>
        <dbReference type="Proteomes" id="UP000694865"/>
    </source>
</evidence>
<name>A0ABM0MAU5_SACKO</name>
<dbReference type="InterPro" id="IPR035979">
    <property type="entry name" value="RBD_domain_sf"/>
</dbReference>
<dbReference type="InterPro" id="IPR000719">
    <property type="entry name" value="Prot_kinase_dom"/>
</dbReference>
<dbReference type="PROSITE" id="PS50011">
    <property type="entry name" value="PROTEIN_KINASE_DOM"/>
    <property type="match status" value="1"/>
</dbReference>
<keyword evidence="2" id="KW-1185">Reference proteome</keyword>
<proteinExistence type="predicted"/>
<dbReference type="Gene3D" id="3.30.70.330">
    <property type="match status" value="1"/>
</dbReference>
<reference evidence="3" key="1">
    <citation type="submission" date="2025-08" db="UniProtKB">
        <authorList>
            <consortium name="RefSeq"/>
        </authorList>
    </citation>
    <scope>IDENTIFICATION</scope>
    <source>
        <tissue evidence="3">Testes</tissue>
    </source>
</reference>
<accession>A0ABM0MAU5</accession>
<dbReference type="InterPro" id="IPR012677">
    <property type="entry name" value="Nucleotide-bd_a/b_plait_sf"/>
</dbReference>
<dbReference type="CDD" id="cd12232">
    <property type="entry name" value="RRM3_U2AF65"/>
    <property type="match status" value="1"/>
</dbReference>
<dbReference type="InterPro" id="IPR011009">
    <property type="entry name" value="Kinase-like_dom_sf"/>
</dbReference>
<dbReference type="SUPFAM" id="SSF56112">
    <property type="entry name" value="Protein kinase-like (PK-like)"/>
    <property type="match status" value="1"/>
</dbReference>
<dbReference type="PANTHER" id="PTHR46962">
    <property type="entry name" value="SERINE/THREONINE-PROTEIN KINASE KIST"/>
    <property type="match status" value="1"/>
</dbReference>
<gene>
    <name evidence="3" type="primary">LOC102808014</name>
</gene>
<dbReference type="RefSeq" id="XP_006817136.1">
    <property type="nucleotide sequence ID" value="XM_006817073.1"/>
</dbReference>
<dbReference type="GeneID" id="102808014"/>
<dbReference type="Pfam" id="PF00076">
    <property type="entry name" value="RRM_1"/>
    <property type="match status" value="1"/>
</dbReference>
<protein>
    <submittedName>
        <fullName evidence="3">Serine/threonine-protein kinase Kist-like</fullName>
    </submittedName>
</protein>
<dbReference type="SMART" id="SM00220">
    <property type="entry name" value="S_TKc"/>
    <property type="match status" value="1"/>
</dbReference>
<dbReference type="PANTHER" id="PTHR46962:SF1">
    <property type="entry name" value="SERINE_THREONINE-PROTEIN KINASE KIST"/>
    <property type="match status" value="1"/>
</dbReference>
<dbReference type="Proteomes" id="UP000694865">
    <property type="component" value="Unplaced"/>
</dbReference>
<dbReference type="Gene3D" id="3.30.200.20">
    <property type="entry name" value="Phosphorylase Kinase, domain 1"/>
    <property type="match status" value="1"/>
</dbReference>
<evidence type="ECO:0000259" key="1">
    <source>
        <dbReference type="PROSITE" id="PS50011"/>
    </source>
</evidence>
<dbReference type="SUPFAM" id="SSF54928">
    <property type="entry name" value="RNA-binding domain, RBD"/>
    <property type="match status" value="1"/>
</dbReference>
<dbReference type="InterPro" id="IPR034372">
    <property type="entry name" value="UHMK1"/>
</dbReference>
<dbReference type="InterPro" id="IPR000504">
    <property type="entry name" value="RRM_dom"/>
</dbReference>
<sequence>MSTKEFGDFAIGDILNNVWCIVRTLGKGTCCIVYEVKSHDCIGAVKVYKKEEKYLPVYYRELNILRLLHKDAKITSIVKLYSHFIHKGHPCLVFELLHFGLRQIIYKNNDDSLSLYVIQSLAKDLLQSVDYIHSKGLIHADIKPDNLLWSVQDGCIKVIDFGLCMQQGNQEYCHQIQSLCYQCPEAKRWNTFICKNPEVFVGGPICGPAADIWTIGCVLVYMYTAHKLFGKDDVPENGCDKCQVCDSTLRCEYEVLVDSVIKPRQHDDDIPNQNAIMSDFRDLVQRMLCCHSDHRITATDALHHPFFQHHLQASYKDMLLFPTRILRLLNTVEQKDLDDEYQDIVDDIKEECEKYGHVNKLVIPRYGQGIDKVYIEFDDSTSCEEAQHCMMGKYFNGRTVITTYFPIKLFKDGDYY</sequence>
<dbReference type="Pfam" id="PF00069">
    <property type="entry name" value="Pkinase"/>
    <property type="match status" value="1"/>
</dbReference>
<organism evidence="2 3">
    <name type="scientific">Saccoglossus kowalevskii</name>
    <name type="common">Acorn worm</name>
    <dbReference type="NCBI Taxonomy" id="10224"/>
    <lineage>
        <taxon>Eukaryota</taxon>
        <taxon>Metazoa</taxon>
        <taxon>Hemichordata</taxon>
        <taxon>Enteropneusta</taxon>
        <taxon>Harrimaniidae</taxon>
        <taxon>Saccoglossus</taxon>
    </lineage>
</organism>
<evidence type="ECO:0000313" key="3">
    <source>
        <dbReference type="RefSeq" id="XP_006817136.1"/>
    </source>
</evidence>
<feature type="domain" description="Protein kinase" evidence="1">
    <location>
        <begin position="19"/>
        <end position="307"/>
    </location>
</feature>
<dbReference type="Gene3D" id="1.10.510.10">
    <property type="entry name" value="Transferase(Phosphotransferase) domain 1"/>
    <property type="match status" value="1"/>
</dbReference>